<keyword evidence="6" id="KW-0560">Oxidoreductase</keyword>
<evidence type="ECO:0000256" key="4">
    <source>
        <dbReference type="ARBA" id="ARBA00022628"/>
    </source>
</evidence>
<dbReference type="InterPro" id="IPR050862">
    <property type="entry name" value="RdRp_reductase_class-2"/>
</dbReference>
<reference evidence="12" key="1">
    <citation type="journal article" date="2015" name="Nature">
        <title>Complex archaea that bridge the gap between prokaryotes and eukaryotes.</title>
        <authorList>
            <person name="Spang A."/>
            <person name="Saw J.H."/>
            <person name="Jorgensen S.L."/>
            <person name="Zaremba-Niedzwiedzka K."/>
            <person name="Martijn J."/>
            <person name="Lind A.E."/>
            <person name="van Eijk R."/>
            <person name="Schleper C."/>
            <person name="Guy L."/>
            <person name="Ettema T.J."/>
        </authorList>
    </citation>
    <scope>NUCLEOTIDE SEQUENCE</scope>
</reference>
<dbReference type="InterPro" id="IPR000788">
    <property type="entry name" value="RNR_lg_C"/>
</dbReference>
<dbReference type="GO" id="GO:0031419">
    <property type="term" value="F:cobalamin binding"/>
    <property type="evidence" value="ECO:0007669"/>
    <property type="project" value="UniProtKB-KW"/>
</dbReference>
<comment type="similarity">
    <text evidence="2">Belongs to the ribonucleoside diphosphate reductase class-2 family.</text>
</comment>
<dbReference type="CDD" id="cd02888">
    <property type="entry name" value="RNR_II_dimer"/>
    <property type="match status" value="1"/>
</dbReference>
<comment type="catalytic activity">
    <reaction evidence="9">
        <text>a 2'-deoxyribonucleoside 5'-diphosphate + [thioredoxin]-disulfide + H2O = a ribonucleoside 5'-diphosphate + [thioredoxin]-dithiol</text>
        <dbReference type="Rhea" id="RHEA:23252"/>
        <dbReference type="Rhea" id="RHEA-COMP:10698"/>
        <dbReference type="Rhea" id="RHEA-COMP:10700"/>
        <dbReference type="ChEBI" id="CHEBI:15377"/>
        <dbReference type="ChEBI" id="CHEBI:29950"/>
        <dbReference type="ChEBI" id="CHEBI:50058"/>
        <dbReference type="ChEBI" id="CHEBI:57930"/>
        <dbReference type="ChEBI" id="CHEBI:73316"/>
        <dbReference type="EC" id="1.17.4.1"/>
    </reaction>
</comment>
<evidence type="ECO:0000256" key="3">
    <source>
        <dbReference type="ARBA" id="ARBA00012274"/>
    </source>
</evidence>
<evidence type="ECO:0000256" key="6">
    <source>
        <dbReference type="ARBA" id="ARBA00023002"/>
    </source>
</evidence>
<feature type="domain" description="Ribonucleotide reductase large subunit C-terminal" evidence="11">
    <location>
        <begin position="83"/>
        <end position="547"/>
    </location>
</feature>
<gene>
    <name evidence="12" type="ORF">LCGC14_0221390</name>
</gene>
<dbReference type="SUPFAM" id="SSF51998">
    <property type="entry name" value="PFL-like glycyl radical enzymes"/>
    <property type="match status" value="1"/>
</dbReference>
<dbReference type="EC" id="1.17.4.1" evidence="3"/>
<sequence length="594" mass="66400">MSVDKYSPQGFALKIFQDRYAIHAKETFEQACERVSRTIADAEMGTKRDEYFTRFLDVLQTNRFSPGGRIWRGAGRPRGQLLNCFCIPAEDSREGWGDVLRNVTIISGTGGGVGINFSKIRPRGTKIRGTGGEATGSVSLMRAVNAVCNELREGGGRRSALLYCLDWRHPDLLEFLEAKLDKKELTNANISVLVDDEFFKLLDNKGDIVFKWQGEERGKISSQELWDKIIQNAWNGGDPGLLNIGLMSEQNTISYVNGGEISSPNPCAEATLEEYGCCCLGAINLHTHIVDGKMDWDLLEETVAIGVRFLDDVLEQNNYPLPIIQQTSQRHRRIGLGIMGLHDMLIELNLKYSTQIARDTVDKIMNFIKKQAYHASITLAIEKGPFQAFDASKHTRTGFAKKHLTRRHHRLIKEYGIRNCALLAAAPTGTISLVAGCSSGIEPLFQAVYKRHFNKHKDTHNDKKKNGAMEIIIHPLLAKFLKANRSTKCFQNAHDISPEEHLAMQVVCQNHIDNAISKTINVPTDFAVEQLSRAVRKYIDRLKGVTIYRDGSRSKSPLIPIPTSEAKQYLDKMKEEAAIDDCPSGKCNIPKGGK</sequence>
<evidence type="ECO:0000259" key="10">
    <source>
        <dbReference type="Pfam" id="PF00317"/>
    </source>
</evidence>
<dbReference type="NCBIfam" id="TIGR02504">
    <property type="entry name" value="NrdJ_Z"/>
    <property type="match status" value="1"/>
</dbReference>
<dbReference type="Gene3D" id="3.20.70.20">
    <property type="match status" value="1"/>
</dbReference>
<evidence type="ECO:0000256" key="5">
    <source>
        <dbReference type="ARBA" id="ARBA00022741"/>
    </source>
</evidence>
<evidence type="ECO:0000256" key="8">
    <source>
        <dbReference type="ARBA" id="ARBA00023285"/>
    </source>
</evidence>
<evidence type="ECO:0000256" key="9">
    <source>
        <dbReference type="ARBA" id="ARBA00047754"/>
    </source>
</evidence>
<feature type="domain" description="Ribonucleotide reductase large subunit N-terminal" evidence="10">
    <location>
        <begin position="9"/>
        <end position="79"/>
    </location>
</feature>
<dbReference type="Pfam" id="PF02867">
    <property type="entry name" value="Ribonuc_red_lgC"/>
    <property type="match status" value="1"/>
</dbReference>
<organism evidence="12">
    <name type="scientific">marine sediment metagenome</name>
    <dbReference type="NCBI Taxonomy" id="412755"/>
    <lineage>
        <taxon>unclassified sequences</taxon>
        <taxon>metagenomes</taxon>
        <taxon>ecological metagenomes</taxon>
    </lineage>
</organism>
<dbReference type="PRINTS" id="PR01183">
    <property type="entry name" value="RIBORDTASEM1"/>
</dbReference>
<proteinExistence type="inferred from homology"/>
<dbReference type="PANTHER" id="PTHR43371:SF1">
    <property type="entry name" value="RIBONUCLEOSIDE-DIPHOSPHATE REDUCTASE"/>
    <property type="match status" value="1"/>
</dbReference>
<dbReference type="GO" id="GO:0005524">
    <property type="term" value="F:ATP binding"/>
    <property type="evidence" value="ECO:0007669"/>
    <property type="project" value="InterPro"/>
</dbReference>
<keyword evidence="7" id="KW-1015">Disulfide bond</keyword>
<name>A0A0F9WXY8_9ZZZZ</name>
<protein>
    <recommendedName>
        <fullName evidence="3">ribonucleoside-diphosphate reductase</fullName>
        <ecNumber evidence="3">1.17.4.1</ecNumber>
    </recommendedName>
</protein>
<keyword evidence="8" id="KW-0170">Cobalt</keyword>
<evidence type="ECO:0000256" key="2">
    <source>
        <dbReference type="ARBA" id="ARBA00007405"/>
    </source>
</evidence>
<dbReference type="Pfam" id="PF00317">
    <property type="entry name" value="Ribonuc_red_lgN"/>
    <property type="match status" value="1"/>
</dbReference>
<comment type="cofactor">
    <cofactor evidence="1">
        <name>adenosylcob(III)alamin</name>
        <dbReference type="ChEBI" id="CHEBI:18408"/>
    </cofactor>
</comment>
<evidence type="ECO:0000256" key="7">
    <source>
        <dbReference type="ARBA" id="ARBA00023157"/>
    </source>
</evidence>
<dbReference type="AlphaFoldDB" id="A0A0F9WXY8"/>
<keyword evidence="4" id="KW-0846">Cobalamin</keyword>
<dbReference type="InterPro" id="IPR013509">
    <property type="entry name" value="RNR_lsu_N"/>
</dbReference>
<evidence type="ECO:0000313" key="12">
    <source>
        <dbReference type="EMBL" id="KKN91271.1"/>
    </source>
</evidence>
<dbReference type="InterPro" id="IPR013344">
    <property type="entry name" value="RNR_NrdJ/NrdZ"/>
</dbReference>
<dbReference type="PANTHER" id="PTHR43371">
    <property type="entry name" value="VITAMIN B12-DEPENDENT RIBONUCLEOTIDE REDUCTASE"/>
    <property type="match status" value="1"/>
</dbReference>
<accession>A0A0F9WXY8</accession>
<dbReference type="GO" id="GO:0004748">
    <property type="term" value="F:ribonucleoside-diphosphate reductase activity, thioredoxin disulfide as acceptor"/>
    <property type="evidence" value="ECO:0007669"/>
    <property type="project" value="UniProtKB-EC"/>
</dbReference>
<evidence type="ECO:0000256" key="1">
    <source>
        <dbReference type="ARBA" id="ARBA00001922"/>
    </source>
</evidence>
<comment type="caution">
    <text evidence="12">The sequence shown here is derived from an EMBL/GenBank/DDBJ whole genome shotgun (WGS) entry which is preliminary data.</text>
</comment>
<keyword evidence="5" id="KW-0547">Nucleotide-binding</keyword>
<evidence type="ECO:0000259" key="11">
    <source>
        <dbReference type="Pfam" id="PF02867"/>
    </source>
</evidence>
<dbReference type="GO" id="GO:0009263">
    <property type="term" value="P:deoxyribonucleotide biosynthetic process"/>
    <property type="evidence" value="ECO:0007669"/>
    <property type="project" value="InterPro"/>
</dbReference>
<dbReference type="EMBL" id="LAZR01000105">
    <property type="protein sequence ID" value="KKN91271.1"/>
    <property type="molecule type" value="Genomic_DNA"/>
</dbReference>